<keyword evidence="1" id="KW-0812">Transmembrane</keyword>
<feature type="transmembrane region" description="Helical" evidence="1">
    <location>
        <begin position="165"/>
        <end position="185"/>
    </location>
</feature>
<dbReference type="OrthoDB" id="313603at2157"/>
<dbReference type="EMBL" id="CP058601">
    <property type="protein sequence ID" value="QLG50691.1"/>
    <property type="molecule type" value="Genomic_DNA"/>
</dbReference>
<dbReference type="RefSeq" id="WP_179263434.1">
    <property type="nucleotide sequence ID" value="NZ_CP058601.1"/>
</dbReference>
<sequence>MAGTRSGESSDRSERRAALAWLMTIALGVLAISHGFTGSYRWFVFTGFAVAIALLPVAVFRDPLAIPPWDLLILVLLPVVDATVYGESILTGITTYVAVAAVALIVAVEIDRLTAVRMSHSFAVVLVSLTTLAVAGGWNVAQWVADVAFGTDYLLDGRSQDAANRALMIEFAYAAVAGFLAGILFDRSFRSYSESVSERVAPADDSGSASKSEPIPALIRDRLDIPDETVRRFSRGMQIALAGLLLFGLFRRDLTTVVNAGVALAITFLPAILERDARLPLEPGLVFWLTVAVFLHALGSAGVYALVGQWDSLTHTISASIVAAAGYAVVRAIDLHTDDVYLPTTVLFAFILVFVLAFGVVWELLEFAIDESARLLGFQAVVAQYGLSDTIVDLMFDSAGAVVAAVWGSFYLTDLSRQIASRLEGEPDR</sequence>
<feature type="transmembrane region" description="Helical" evidence="1">
    <location>
        <begin position="233"/>
        <end position="250"/>
    </location>
</feature>
<feature type="transmembrane region" description="Helical" evidence="1">
    <location>
        <begin position="340"/>
        <end position="362"/>
    </location>
</feature>
<evidence type="ECO:0000256" key="1">
    <source>
        <dbReference type="SAM" id="Phobius"/>
    </source>
</evidence>
<feature type="transmembrane region" description="Helical" evidence="1">
    <location>
        <begin position="42"/>
        <end position="60"/>
    </location>
</feature>
<evidence type="ECO:0000313" key="2">
    <source>
        <dbReference type="EMBL" id="QLG50691.1"/>
    </source>
</evidence>
<keyword evidence="3" id="KW-1185">Reference proteome</keyword>
<feature type="transmembrane region" description="Helical" evidence="1">
    <location>
        <begin position="313"/>
        <end position="333"/>
    </location>
</feature>
<evidence type="ECO:0000313" key="3">
    <source>
        <dbReference type="Proteomes" id="UP000509241"/>
    </source>
</evidence>
<feature type="transmembrane region" description="Helical" evidence="1">
    <location>
        <begin position="394"/>
        <end position="413"/>
    </location>
</feature>
<proteinExistence type="predicted"/>
<dbReference type="AlphaFoldDB" id="A0A7D5H4K2"/>
<feature type="transmembrane region" description="Helical" evidence="1">
    <location>
        <begin position="18"/>
        <end position="36"/>
    </location>
</feature>
<dbReference type="Pfam" id="PF09997">
    <property type="entry name" value="DUF2238"/>
    <property type="match status" value="1"/>
</dbReference>
<feature type="transmembrane region" description="Helical" evidence="1">
    <location>
        <begin position="122"/>
        <end position="145"/>
    </location>
</feature>
<accession>A0A7D5H4K2</accession>
<feature type="transmembrane region" description="Helical" evidence="1">
    <location>
        <begin position="92"/>
        <end position="110"/>
    </location>
</feature>
<dbReference type="Proteomes" id="UP000509241">
    <property type="component" value="Chromosome"/>
</dbReference>
<organism evidence="2 3">
    <name type="scientific">Natrinema halophilum</name>
    <dbReference type="NCBI Taxonomy" id="1699371"/>
    <lineage>
        <taxon>Archaea</taxon>
        <taxon>Methanobacteriati</taxon>
        <taxon>Methanobacteriota</taxon>
        <taxon>Stenosarchaea group</taxon>
        <taxon>Halobacteria</taxon>
        <taxon>Halobacteriales</taxon>
        <taxon>Natrialbaceae</taxon>
        <taxon>Natrinema</taxon>
    </lineage>
</organism>
<keyword evidence="1" id="KW-1133">Transmembrane helix</keyword>
<feature type="transmembrane region" description="Helical" evidence="1">
    <location>
        <begin position="285"/>
        <end position="307"/>
    </location>
</feature>
<dbReference type="KEGG" id="haly:HYG82_18545"/>
<protein>
    <submittedName>
        <fullName evidence="2">Uncharacterized protein</fullName>
    </submittedName>
</protein>
<name>A0A7D5H4K2_9EURY</name>
<gene>
    <name evidence="2" type="ORF">HYG82_18545</name>
</gene>
<reference evidence="2 3" key="1">
    <citation type="submission" date="2020-07" db="EMBL/GenBank/DDBJ databases">
        <authorList>
            <person name="Cui H."/>
        </authorList>
    </citation>
    <scope>NUCLEOTIDE SEQUENCE [LARGE SCALE GENOMIC DNA]</scope>
    <source>
        <strain evidence="2 3">YPL8</strain>
    </source>
</reference>
<feature type="transmembrane region" description="Helical" evidence="1">
    <location>
        <begin position="256"/>
        <end position="273"/>
    </location>
</feature>
<dbReference type="InterPro" id="IPR014509">
    <property type="entry name" value="YjdF-like"/>
</dbReference>
<dbReference type="GeneID" id="56035334"/>
<keyword evidence="1" id="KW-0472">Membrane</keyword>